<sequence length="86" mass="9440">MAPSRSRCRKQVHRGDAPDLLCVAGAGLPVSVMSAGRGLLRRDRQRLAVVLRVAKPLRGMMAREDWRLPETMAGPCFGMVVRADVL</sequence>
<proteinExistence type="predicted"/>
<comment type="caution">
    <text evidence="1">The sequence shown here is derived from an EMBL/GenBank/DDBJ whole genome shotgun (WGS) entry which is preliminary data.</text>
</comment>
<dbReference type="AlphaFoldDB" id="A0A7Z7B4P9"/>
<evidence type="ECO:0000313" key="1">
    <source>
        <dbReference type="EMBL" id="SDH61268.1"/>
    </source>
</evidence>
<dbReference type="Proteomes" id="UP000198900">
    <property type="component" value="Unassembled WGS sequence"/>
</dbReference>
<evidence type="ECO:0000313" key="2">
    <source>
        <dbReference type="Proteomes" id="UP000198900"/>
    </source>
</evidence>
<organism evidence="1 2">
    <name type="scientific">Paraburkholderia steynii</name>
    <dbReference type="NCBI Taxonomy" id="1245441"/>
    <lineage>
        <taxon>Bacteria</taxon>
        <taxon>Pseudomonadati</taxon>
        <taxon>Pseudomonadota</taxon>
        <taxon>Betaproteobacteria</taxon>
        <taxon>Burkholderiales</taxon>
        <taxon>Burkholderiaceae</taxon>
        <taxon>Paraburkholderia</taxon>
    </lineage>
</organism>
<name>A0A7Z7B4P9_9BURK</name>
<protein>
    <submittedName>
        <fullName evidence="1">Uncharacterized protein</fullName>
    </submittedName>
</protein>
<reference evidence="1" key="1">
    <citation type="submission" date="2016-10" db="EMBL/GenBank/DDBJ databases">
        <authorList>
            <person name="Varghese N."/>
            <person name="Submissions S."/>
        </authorList>
    </citation>
    <scope>NUCLEOTIDE SEQUENCE [LARGE SCALE GENOMIC DNA]</scope>
    <source>
        <strain evidence="1">YR281</strain>
    </source>
</reference>
<gene>
    <name evidence="1" type="ORF">SAMN04487926_10658</name>
</gene>
<dbReference type="EMBL" id="FNDI01000006">
    <property type="protein sequence ID" value="SDH61268.1"/>
    <property type="molecule type" value="Genomic_DNA"/>
</dbReference>
<keyword evidence="2" id="KW-1185">Reference proteome</keyword>
<accession>A0A7Z7B4P9</accession>